<evidence type="ECO:0000313" key="1">
    <source>
        <dbReference type="EMBL" id="MST67167.1"/>
    </source>
</evidence>
<dbReference type="Proteomes" id="UP000440513">
    <property type="component" value="Unassembled WGS sequence"/>
</dbReference>
<reference evidence="1 2" key="1">
    <citation type="submission" date="2019-08" db="EMBL/GenBank/DDBJ databases">
        <title>In-depth cultivation of the pig gut microbiome towards novel bacterial diversity and tailored functional studies.</title>
        <authorList>
            <person name="Wylensek D."/>
            <person name="Hitch T.C.A."/>
            <person name="Clavel T."/>
        </authorList>
    </citation>
    <scope>NUCLEOTIDE SEQUENCE [LARGE SCALE GENOMIC DNA]</scope>
    <source>
        <strain evidence="1 2">BSM-380-WT-5A</strain>
    </source>
</reference>
<protein>
    <submittedName>
        <fullName evidence="1">Uncharacterized protein</fullName>
    </submittedName>
</protein>
<evidence type="ECO:0000313" key="2">
    <source>
        <dbReference type="Proteomes" id="UP000440513"/>
    </source>
</evidence>
<accession>A0A7X2P551</accession>
<sequence>MSYISKWVSGKVLPAEKSSEKVLRGISRCIVDALSDTAREKLCQDYQVFDMEDLERAIYDHLEAEYNYVKGLTKSIGTDIAPKTLHFASLTLPQFAAKMHHPALRNINSLNVVAAMDILSMEREYRFLVTQMSNQHMPLNRELSEVHYSLMLNLEIGRRDYIYDSIFLINMLSDNTNIDFNIYECPQAYGKLIFAVKDSYCISGMLIGSNRCLSVTISEEEEFREIMYERTSALCHREMLLFRKTTMDEMLLKYDYIQSMLSPDLRWLIGRMTEHFLSDDLFEEVLEQVCLSGKWAVDKESLRRVHSLTKTVLEESGIKIMIYESAFTAFSVSGEMDFYGHTVTLTTDQRLRYIQYMSSLLDTKNNLAVKMVHGRFVTDFQYSAKPCLFLSDSISYMRLDSENPQNNNLILNAPTIKEMFQKFYSEIWNHQHAVVIEDRATIQDTMDYALQAVRLLSKSDSGNL</sequence>
<name>A0A7X2P551_9FIRM</name>
<dbReference type="AlphaFoldDB" id="A0A7X2P551"/>
<proteinExistence type="predicted"/>
<dbReference type="EMBL" id="VUMS01000019">
    <property type="protein sequence ID" value="MST67167.1"/>
    <property type="molecule type" value="Genomic_DNA"/>
</dbReference>
<keyword evidence="2" id="KW-1185">Reference proteome</keyword>
<gene>
    <name evidence="1" type="ORF">FYJ57_10665</name>
</gene>
<comment type="caution">
    <text evidence="1">The sequence shown here is derived from an EMBL/GenBank/DDBJ whole genome shotgun (WGS) entry which is preliminary data.</text>
</comment>
<organism evidence="1 2">
    <name type="scientific">Oliverpabstia intestinalis</name>
    <dbReference type="NCBI Taxonomy" id="2606633"/>
    <lineage>
        <taxon>Bacteria</taxon>
        <taxon>Bacillati</taxon>
        <taxon>Bacillota</taxon>
        <taxon>Clostridia</taxon>
        <taxon>Lachnospirales</taxon>
        <taxon>Lachnospiraceae</taxon>
        <taxon>Oliverpabstia</taxon>
    </lineage>
</organism>